<evidence type="ECO:0000256" key="1">
    <source>
        <dbReference type="ARBA" id="ARBA00004609"/>
    </source>
</evidence>
<feature type="region of interest" description="Disordered" evidence="8">
    <location>
        <begin position="137"/>
        <end position="156"/>
    </location>
</feature>
<dbReference type="OMA" id="TERNPIM"/>
<evidence type="ECO:0000256" key="4">
    <source>
        <dbReference type="ARBA" id="ARBA00022729"/>
    </source>
</evidence>
<accession>A0A200RDA8</accession>
<keyword evidence="9" id="KW-0812">Transmembrane</keyword>
<feature type="compositionally biased region" description="Polar residues" evidence="8">
    <location>
        <begin position="140"/>
        <end position="156"/>
    </location>
</feature>
<dbReference type="Proteomes" id="UP000195402">
    <property type="component" value="Unassembled WGS sequence"/>
</dbReference>
<evidence type="ECO:0000256" key="6">
    <source>
        <dbReference type="ARBA" id="ARBA00023180"/>
    </source>
</evidence>
<evidence type="ECO:0000256" key="2">
    <source>
        <dbReference type="ARBA" id="ARBA00009748"/>
    </source>
</evidence>
<reference evidence="11 12" key="1">
    <citation type="journal article" date="2017" name="Mol. Plant">
        <title>The Genome of Medicinal Plant Macleaya cordata Provides New Insights into Benzylisoquinoline Alkaloids Metabolism.</title>
        <authorList>
            <person name="Liu X."/>
            <person name="Liu Y."/>
            <person name="Huang P."/>
            <person name="Ma Y."/>
            <person name="Qing Z."/>
            <person name="Tang Q."/>
            <person name="Cao H."/>
            <person name="Cheng P."/>
            <person name="Zheng Y."/>
            <person name="Yuan Z."/>
            <person name="Zhou Y."/>
            <person name="Liu J."/>
            <person name="Tang Z."/>
            <person name="Zhuo Y."/>
            <person name="Zhang Y."/>
            <person name="Yu L."/>
            <person name="Huang J."/>
            <person name="Yang P."/>
            <person name="Peng Q."/>
            <person name="Zhang J."/>
            <person name="Jiang W."/>
            <person name="Zhang Z."/>
            <person name="Lin K."/>
            <person name="Ro D.K."/>
            <person name="Chen X."/>
            <person name="Xiong X."/>
            <person name="Shang Y."/>
            <person name="Huang S."/>
            <person name="Zeng J."/>
        </authorList>
    </citation>
    <scope>NUCLEOTIDE SEQUENCE [LARGE SCALE GENOMIC DNA]</scope>
    <source>
        <strain evidence="12">cv. BLH2017</strain>
        <tissue evidence="11">Root</tissue>
    </source>
</reference>
<dbReference type="InterPro" id="IPR036312">
    <property type="entry name" value="Bifun_inhib/LTP/seed_sf"/>
</dbReference>
<dbReference type="InterPro" id="IPR043325">
    <property type="entry name" value="LTSS"/>
</dbReference>
<comment type="caution">
    <text evidence="11">The sequence shown here is derived from an EMBL/GenBank/DDBJ whole genome shotgun (WGS) entry which is preliminary data.</text>
</comment>
<dbReference type="OrthoDB" id="1938537at2759"/>
<dbReference type="SUPFAM" id="SSF47699">
    <property type="entry name" value="Bifunctional inhibitor/lipid-transfer protein/seed storage 2S albumin"/>
    <property type="match status" value="1"/>
</dbReference>
<evidence type="ECO:0000313" key="11">
    <source>
        <dbReference type="EMBL" id="OVA20689.1"/>
    </source>
</evidence>
<protein>
    <submittedName>
        <fullName evidence="11">Bifunctional inhibitor/plant lipid transfer protein/seed storage helical domain</fullName>
    </submittedName>
</protein>
<dbReference type="Pfam" id="PF14368">
    <property type="entry name" value="LTP_2"/>
    <property type="match status" value="1"/>
</dbReference>
<evidence type="ECO:0000256" key="3">
    <source>
        <dbReference type="ARBA" id="ARBA00022622"/>
    </source>
</evidence>
<keyword evidence="6" id="KW-0325">Glycoprotein</keyword>
<evidence type="ECO:0000313" key="12">
    <source>
        <dbReference type="Proteomes" id="UP000195402"/>
    </source>
</evidence>
<comment type="similarity">
    <text evidence="2">Belongs to the plant LTP family.</text>
</comment>
<proteinExistence type="inferred from homology"/>
<evidence type="ECO:0000256" key="7">
    <source>
        <dbReference type="ARBA" id="ARBA00023288"/>
    </source>
</evidence>
<sequence length="186" mass="19974">MGLISSCMFLIIIIVMVMGMLGVRSDMGKEREECTDQLIKLSTCLPYVGGTARAPTPECCTDLKQVLSQSKKCLCILVKDRNDPALGLNINATLALSLPHICKSPADVSKCPVLLHLAPNSPEARVFEQFADRAHGNKTGAPSTGAQEQVSNNNGGSRENRWVGLGVKMIGGVSIWCLTFLFILGV</sequence>
<comment type="subcellular location">
    <subcellularLocation>
        <location evidence="1">Cell membrane</location>
        <topology evidence="1">Lipid-anchor</topology>
        <topology evidence="1">GPI-anchor</topology>
    </subcellularLocation>
</comment>
<dbReference type="GO" id="GO:0005886">
    <property type="term" value="C:plasma membrane"/>
    <property type="evidence" value="ECO:0007669"/>
    <property type="project" value="UniProtKB-SubCell"/>
</dbReference>
<dbReference type="InterPro" id="IPR016140">
    <property type="entry name" value="Bifunc_inhib/LTP/seed_store"/>
</dbReference>
<dbReference type="PANTHER" id="PTHR33044">
    <property type="entry name" value="BIFUNCTIONAL INHIBITOR/LIPID-TRANSFER PROTEIN/SEED STORAGE 2S ALBUMIN SUPERFAMILY PROTEIN-RELATED"/>
    <property type="match status" value="1"/>
</dbReference>
<dbReference type="InParanoid" id="A0A200RDA8"/>
<dbReference type="EMBL" id="MVGT01000059">
    <property type="protein sequence ID" value="OVA20689.1"/>
    <property type="molecule type" value="Genomic_DNA"/>
</dbReference>
<keyword evidence="4" id="KW-0732">Signal</keyword>
<dbReference type="Gene3D" id="1.10.110.10">
    <property type="entry name" value="Plant lipid-transfer and hydrophobic proteins"/>
    <property type="match status" value="1"/>
</dbReference>
<keyword evidence="9" id="KW-0472">Membrane</keyword>
<feature type="transmembrane region" description="Helical" evidence="9">
    <location>
        <begin position="6"/>
        <end position="23"/>
    </location>
</feature>
<dbReference type="FunFam" id="1.10.110.10:FF:000001">
    <property type="entry name" value="Bifunctional inhibitor/lipid-transfer protein/seed storage 2S albumin superfamily protein"/>
    <property type="match status" value="1"/>
</dbReference>
<dbReference type="SMART" id="SM00499">
    <property type="entry name" value="AAI"/>
    <property type="match status" value="1"/>
</dbReference>
<name>A0A200RDA8_MACCD</name>
<dbReference type="FunCoup" id="A0A200RDA8">
    <property type="interactions" value="332"/>
</dbReference>
<keyword evidence="3" id="KW-0336">GPI-anchor</keyword>
<dbReference type="CDD" id="cd00010">
    <property type="entry name" value="AAI_LTSS"/>
    <property type="match status" value="1"/>
</dbReference>
<dbReference type="STRING" id="56857.A0A200RDA8"/>
<gene>
    <name evidence="11" type="ORF">BVC80_881g43</name>
</gene>
<evidence type="ECO:0000256" key="9">
    <source>
        <dbReference type="SAM" id="Phobius"/>
    </source>
</evidence>
<keyword evidence="5" id="KW-1015">Disulfide bond</keyword>
<evidence type="ECO:0000259" key="10">
    <source>
        <dbReference type="SMART" id="SM00499"/>
    </source>
</evidence>
<feature type="transmembrane region" description="Helical" evidence="9">
    <location>
        <begin position="162"/>
        <end position="184"/>
    </location>
</feature>
<dbReference type="AlphaFoldDB" id="A0A200RDA8"/>
<evidence type="ECO:0000256" key="8">
    <source>
        <dbReference type="SAM" id="MobiDB-lite"/>
    </source>
</evidence>
<keyword evidence="9" id="KW-1133">Transmembrane helix</keyword>
<keyword evidence="7" id="KW-0449">Lipoprotein</keyword>
<feature type="domain" description="Bifunctional inhibitor/plant lipid transfer protein/seed storage helical" evidence="10">
    <location>
        <begin position="34"/>
        <end position="111"/>
    </location>
</feature>
<evidence type="ECO:0000256" key="5">
    <source>
        <dbReference type="ARBA" id="ARBA00023157"/>
    </source>
</evidence>
<organism evidence="11 12">
    <name type="scientific">Macleaya cordata</name>
    <name type="common">Five-seeded plume-poppy</name>
    <name type="synonym">Bocconia cordata</name>
    <dbReference type="NCBI Taxonomy" id="56857"/>
    <lineage>
        <taxon>Eukaryota</taxon>
        <taxon>Viridiplantae</taxon>
        <taxon>Streptophyta</taxon>
        <taxon>Embryophyta</taxon>
        <taxon>Tracheophyta</taxon>
        <taxon>Spermatophyta</taxon>
        <taxon>Magnoliopsida</taxon>
        <taxon>Ranunculales</taxon>
        <taxon>Papaveraceae</taxon>
        <taxon>Papaveroideae</taxon>
        <taxon>Macleaya</taxon>
    </lineage>
</organism>
<keyword evidence="12" id="KW-1185">Reference proteome</keyword>
<dbReference type="GO" id="GO:0098552">
    <property type="term" value="C:side of membrane"/>
    <property type="evidence" value="ECO:0007669"/>
    <property type="project" value="UniProtKB-KW"/>
</dbReference>